<dbReference type="PIRSF" id="PIRSF036402">
    <property type="entry name" value="Ureas_acces_UreE"/>
    <property type="match status" value="1"/>
</dbReference>
<dbReference type="Pfam" id="PF05194">
    <property type="entry name" value="UreE_C"/>
    <property type="match status" value="1"/>
</dbReference>
<gene>
    <name evidence="5" type="primary">ureE</name>
    <name evidence="7" type="ORF">FHG71_17020</name>
</gene>
<comment type="caution">
    <text evidence="7">The sequence shown here is derived from an EMBL/GenBank/DDBJ whole genome shotgun (WGS) entry which is preliminary data.</text>
</comment>
<dbReference type="GO" id="GO:0016151">
    <property type="term" value="F:nickel cation binding"/>
    <property type="evidence" value="ECO:0007669"/>
    <property type="project" value="UniProtKB-UniRule"/>
</dbReference>
<keyword evidence="3 5" id="KW-0533">Nickel</keyword>
<comment type="function">
    <text evidence="5">Involved in urease metallocenter assembly. Binds nickel. Probably functions as a nickel donor during metallocenter assembly.</text>
</comment>
<evidence type="ECO:0000256" key="3">
    <source>
        <dbReference type="ARBA" id="ARBA00022596"/>
    </source>
</evidence>
<dbReference type="GO" id="GO:0051082">
    <property type="term" value="F:unfolded protein binding"/>
    <property type="evidence" value="ECO:0007669"/>
    <property type="project" value="UniProtKB-UniRule"/>
</dbReference>
<evidence type="ECO:0000259" key="6">
    <source>
        <dbReference type="SMART" id="SM00988"/>
    </source>
</evidence>
<dbReference type="CDD" id="cd00571">
    <property type="entry name" value="UreE"/>
    <property type="match status" value="1"/>
</dbReference>
<dbReference type="EMBL" id="VDFV01000035">
    <property type="protein sequence ID" value="TNC65970.1"/>
    <property type="molecule type" value="Genomic_DNA"/>
</dbReference>
<dbReference type="OrthoDB" id="9802215at2"/>
<dbReference type="InterPro" id="IPR036118">
    <property type="entry name" value="UreE_N_sf"/>
</dbReference>
<keyword evidence="4 5" id="KW-0143">Chaperone</keyword>
<dbReference type="SUPFAM" id="SSF69737">
    <property type="entry name" value="Urease metallochaperone UreE, C-terminal domain"/>
    <property type="match status" value="1"/>
</dbReference>
<evidence type="ECO:0000313" key="7">
    <source>
        <dbReference type="EMBL" id="TNC65970.1"/>
    </source>
</evidence>
<dbReference type="GO" id="GO:0005737">
    <property type="term" value="C:cytoplasm"/>
    <property type="evidence" value="ECO:0007669"/>
    <property type="project" value="UniProtKB-SubCell"/>
</dbReference>
<dbReference type="Gene3D" id="2.60.260.20">
    <property type="entry name" value="Urease metallochaperone UreE, N-terminal domain"/>
    <property type="match status" value="1"/>
</dbReference>
<dbReference type="AlphaFoldDB" id="A0A5C4N798"/>
<dbReference type="InterPro" id="IPR007864">
    <property type="entry name" value="UreE_C_dom"/>
</dbReference>
<dbReference type="GO" id="GO:0065003">
    <property type="term" value="P:protein-containing complex assembly"/>
    <property type="evidence" value="ECO:0007669"/>
    <property type="project" value="InterPro"/>
</dbReference>
<dbReference type="InterPro" id="IPR012406">
    <property type="entry name" value="UreE"/>
</dbReference>
<evidence type="ECO:0000256" key="4">
    <source>
        <dbReference type="ARBA" id="ARBA00023186"/>
    </source>
</evidence>
<organism evidence="7 8">
    <name type="scientific">Rubellimicrobium roseum</name>
    <dbReference type="NCBI Taxonomy" id="687525"/>
    <lineage>
        <taxon>Bacteria</taxon>
        <taxon>Pseudomonadati</taxon>
        <taxon>Pseudomonadota</taxon>
        <taxon>Alphaproteobacteria</taxon>
        <taxon>Rhodobacterales</taxon>
        <taxon>Roseobacteraceae</taxon>
        <taxon>Rubellimicrobium</taxon>
    </lineage>
</organism>
<keyword evidence="2 5" id="KW-0963">Cytoplasm</keyword>
<evidence type="ECO:0000313" key="8">
    <source>
        <dbReference type="Proteomes" id="UP000305709"/>
    </source>
</evidence>
<proteinExistence type="inferred from homology"/>
<dbReference type="Gene3D" id="3.30.70.790">
    <property type="entry name" value="UreE, C-terminal domain"/>
    <property type="match status" value="1"/>
</dbReference>
<comment type="similarity">
    <text evidence="5">Belongs to the UreE family.</text>
</comment>
<dbReference type="SMART" id="SM00988">
    <property type="entry name" value="UreE_N"/>
    <property type="match status" value="1"/>
</dbReference>
<sequence>MSAPLLRATAVRRAHDGPVDDRVTLAYEDRLIRRKRIVTDGGLALLVDLPATTGLDDGDALEVEDGRWIAVRAAVEPLLEVRGDLARLAWHIGNRHAPARIEPDRLLVRRDRVMARMLEGLGATLREIDGPFVPEGGAYGEGRVLGHSHGPGEGLGHLAHDPDL</sequence>
<comment type="subcellular location">
    <subcellularLocation>
        <location evidence="1 5">Cytoplasm</location>
    </subcellularLocation>
</comment>
<name>A0A5C4N798_9RHOB</name>
<dbReference type="SUPFAM" id="SSF69287">
    <property type="entry name" value="Urease metallochaperone UreE, N-terminal domain"/>
    <property type="match status" value="1"/>
</dbReference>
<evidence type="ECO:0000256" key="1">
    <source>
        <dbReference type="ARBA" id="ARBA00004496"/>
    </source>
</evidence>
<protein>
    <recommendedName>
        <fullName evidence="5">Urease accessory protein UreE</fullName>
    </recommendedName>
</protein>
<feature type="domain" description="UreE urease accessory N-terminal" evidence="6">
    <location>
        <begin position="7"/>
        <end position="69"/>
    </location>
</feature>
<dbReference type="GO" id="GO:0019627">
    <property type="term" value="P:urea metabolic process"/>
    <property type="evidence" value="ECO:0007669"/>
    <property type="project" value="InterPro"/>
</dbReference>
<accession>A0A5C4N798</accession>
<evidence type="ECO:0000256" key="2">
    <source>
        <dbReference type="ARBA" id="ARBA00022490"/>
    </source>
</evidence>
<dbReference type="RefSeq" id="WP_139082899.1">
    <property type="nucleotide sequence ID" value="NZ_VDFV01000035.1"/>
</dbReference>
<keyword evidence="8" id="KW-1185">Reference proteome</keyword>
<dbReference type="Pfam" id="PF02814">
    <property type="entry name" value="UreE_N"/>
    <property type="match status" value="1"/>
</dbReference>
<dbReference type="GO" id="GO:0006457">
    <property type="term" value="P:protein folding"/>
    <property type="evidence" value="ECO:0007669"/>
    <property type="project" value="InterPro"/>
</dbReference>
<evidence type="ECO:0000256" key="5">
    <source>
        <dbReference type="HAMAP-Rule" id="MF_00822"/>
    </source>
</evidence>
<reference evidence="7 8" key="1">
    <citation type="submission" date="2019-06" db="EMBL/GenBank/DDBJ databases">
        <authorList>
            <person name="Jiang L."/>
        </authorList>
    </citation>
    <scope>NUCLEOTIDE SEQUENCE [LARGE SCALE GENOMIC DNA]</scope>
    <source>
        <strain evidence="7 8">YIM 48858</strain>
    </source>
</reference>
<dbReference type="InterPro" id="IPR004029">
    <property type="entry name" value="UreE_N"/>
</dbReference>
<dbReference type="Proteomes" id="UP000305709">
    <property type="component" value="Unassembled WGS sequence"/>
</dbReference>
<dbReference type="HAMAP" id="MF_00822">
    <property type="entry name" value="UreE"/>
    <property type="match status" value="1"/>
</dbReference>